<dbReference type="RefSeq" id="XP_062707810.1">
    <property type="nucleotide sequence ID" value="XM_062851826.1"/>
</dbReference>
<keyword evidence="3" id="KW-1185">Reference proteome</keyword>
<feature type="region of interest" description="Disordered" evidence="1">
    <location>
        <begin position="281"/>
        <end position="312"/>
    </location>
</feature>
<reference evidence="3" key="1">
    <citation type="journal article" date="2015" name="Proc. Natl. Acad. Sci. U.S.A.">
        <title>Genome sequence of the Asian Tiger mosquito, Aedes albopictus, reveals insights into its biology, genetics, and evolution.</title>
        <authorList>
            <person name="Chen X.G."/>
            <person name="Jiang X."/>
            <person name="Gu J."/>
            <person name="Xu M."/>
            <person name="Wu Y."/>
            <person name="Deng Y."/>
            <person name="Zhang C."/>
            <person name="Bonizzoni M."/>
            <person name="Dermauw W."/>
            <person name="Vontas J."/>
            <person name="Armbruster P."/>
            <person name="Huang X."/>
            <person name="Yang Y."/>
            <person name="Zhang H."/>
            <person name="He W."/>
            <person name="Peng H."/>
            <person name="Liu Y."/>
            <person name="Wu K."/>
            <person name="Chen J."/>
            <person name="Lirakis M."/>
            <person name="Topalis P."/>
            <person name="Van Leeuwen T."/>
            <person name="Hall A.B."/>
            <person name="Jiang X."/>
            <person name="Thorpe C."/>
            <person name="Mueller R.L."/>
            <person name="Sun C."/>
            <person name="Waterhouse R.M."/>
            <person name="Yan G."/>
            <person name="Tu Z.J."/>
            <person name="Fang X."/>
            <person name="James A.A."/>
        </authorList>
    </citation>
    <scope>NUCLEOTIDE SEQUENCE [LARGE SCALE GENOMIC DNA]</scope>
    <source>
        <strain evidence="3">Foshan</strain>
    </source>
</reference>
<evidence type="ECO:0000313" key="3">
    <source>
        <dbReference type="Proteomes" id="UP000069940"/>
    </source>
</evidence>
<dbReference type="PANTHER" id="PTHR33198">
    <property type="entry name" value="ANK_REP_REGION DOMAIN-CONTAINING PROTEIN-RELATED"/>
    <property type="match status" value="1"/>
</dbReference>
<protein>
    <recommendedName>
        <fullName evidence="4">CCHC-type domain-containing protein</fullName>
    </recommendedName>
</protein>
<evidence type="ECO:0008006" key="4">
    <source>
        <dbReference type="Google" id="ProtNLM"/>
    </source>
</evidence>
<evidence type="ECO:0000313" key="2">
    <source>
        <dbReference type="EnsemblMetazoa" id="AALFPA23_015124.P21920"/>
    </source>
</evidence>
<name>A0ABM1Z4W2_AEDAL</name>
<sequence length="312" mass="36138">MFTRKMVDVEQEIVQPVSFFSPASYNLPQFKFSHLPSSEVRNAWIGWIRWFENVMAATNITDGKCRKAQLLAMGGFELQGVFYGIPGADVDGQDGEDPYVVAKERLTEHFSPKQHESFERFQFWSMSMDKDEPIEKFLLRVQLKAEKCAFGRNEQESRQIAVIDKVIQNAPEDLRRKLLEKEQLRLDDVSKLINAHQSIKHQASQMSTRPNPVDVNRLVIKKPGIPFYKDSGVPAYKARCSRCGRLQHQEFEKCPALDRTCHRCRRLGHFQTMCKAKVEKDPASARKRRYSPMRGGRAKRYKSVRNVESRRG</sequence>
<dbReference type="Proteomes" id="UP000069940">
    <property type="component" value="Unassembled WGS sequence"/>
</dbReference>
<proteinExistence type="predicted"/>
<dbReference type="EnsemblMetazoa" id="AALFPA23_015124.R21920">
    <property type="protein sequence ID" value="AALFPA23_015124.P21920"/>
    <property type="gene ID" value="AALFPA23_015124"/>
</dbReference>
<evidence type="ECO:0000256" key="1">
    <source>
        <dbReference type="SAM" id="MobiDB-lite"/>
    </source>
</evidence>
<dbReference type="Gene3D" id="4.10.60.10">
    <property type="entry name" value="Zinc finger, CCHC-type"/>
    <property type="match status" value="1"/>
</dbReference>
<accession>A0ABM1Z4W2</accession>
<organism evidence="2 3">
    <name type="scientific">Aedes albopictus</name>
    <name type="common">Asian tiger mosquito</name>
    <name type="synonym">Stegomyia albopicta</name>
    <dbReference type="NCBI Taxonomy" id="7160"/>
    <lineage>
        <taxon>Eukaryota</taxon>
        <taxon>Metazoa</taxon>
        <taxon>Ecdysozoa</taxon>
        <taxon>Arthropoda</taxon>
        <taxon>Hexapoda</taxon>
        <taxon>Insecta</taxon>
        <taxon>Pterygota</taxon>
        <taxon>Neoptera</taxon>
        <taxon>Endopterygota</taxon>
        <taxon>Diptera</taxon>
        <taxon>Nematocera</taxon>
        <taxon>Culicoidea</taxon>
        <taxon>Culicidae</taxon>
        <taxon>Culicinae</taxon>
        <taxon>Aedini</taxon>
        <taxon>Aedes</taxon>
        <taxon>Stegomyia</taxon>
    </lineage>
</organism>
<reference evidence="2" key="2">
    <citation type="submission" date="2025-05" db="UniProtKB">
        <authorList>
            <consortium name="EnsemblMetazoa"/>
        </authorList>
    </citation>
    <scope>IDENTIFICATION</scope>
    <source>
        <strain evidence="2">Foshan</strain>
    </source>
</reference>
<feature type="compositionally biased region" description="Basic residues" evidence="1">
    <location>
        <begin position="285"/>
        <end position="303"/>
    </location>
</feature>
<dbReference type="PANTHER" id="PTHR33198:SF20">
    <property type="entry name" value="RETROTRANSPOSON GAG DOMAIN-CONTAINING PROTEIN"/>
    <property type="match status" value="1"/>
</dbReference>
<dbReference type="GeneID" id="134288099"/>